<dbReference type="PANTHER" id="PTHR43178:SF5">
    <property type="entry name" value="LIPOAMIDE ACYLTRANSFERASE COMPONENT OF BRANCHED-CHAIN ALPHA-KETO ACID DEHYDROGENASE COMPLEX, MITOCHONDRIAL"/>
    <property type="match status" value="1"/>
</dbReference>
<dbReference type="RefSeq" id="WP_004322097.1">
    <property type="nucleotide sequence ID" value="NZ_AMXD01000130.1"/>
</dbReference>
<dbReference type="InterPro" id="IPR011053">
    <property type="entry name" value="Single_hybrid_motif"/>
</dbReference>
<evidence type="ECO:0000256" key="4">
    <source>
        <dbReference type="ARBA" id="ARBA00023315"/>
    </source>
</evidence>
<dbReference type="EMBL" id="AMXD01000130">
    <property type="protein sequence ID" value="ENO83525.1"/>
    <property type="molecule type" value="Genomic_DNA"/>
</dbReference>
<dbReference type="Gene3D" id="2.40.50.100">
    <property type="match status" value="1"/>
</dbReference>
<name>N6XW61_THASP</name>
<comment type="subunit">
    <text evidence="2">Forms a 24-polypeptide structural core with octahedral symmetry.</text>
</comment>
<protein>
    <submittedName>
        <fullName evidence="7">Branched-chain alpha-keto acid dehydrogenase subunit E2</fullName>
    </submittedName>
</protein>
<comment type="caution">
    <text evidence="7">The sequence shown here is derived from an EMBL/GenBank/DDBJ whole genome shotgun (WGS) entry which is preliminary data.</text>
</comment>
<reference evidence="7 8" key="1">
    <citation type="submission" date="2012-09" db="EMBL/GenBank/DDBJ databases">
        <title>Draft Genome Sequences of 6 Strains from Genus Thauera.</title>
        <authorList>
            <person name="Liu B."/>
            <person name="Shapleigh J.P."/>
            <person name="Frostegard A.H."/>
        </authorList>
    </citation>
    <scope>NUCLEOTIDE SEQUENCE [LARGE SCALE GENOMIC DNA]</scope>
    <source>
        <strain evidence="7 8">S2</strain>
    </source>
</reference>
<keyword evidence="3" id="KW-0808">Transferase</keyword>
<evidence type="ECO:0000256" key="1">
    <source>
        <dbReference type="ARBA" id="ARBA00001938"/>
    </source>
</evidence>
<evidence type="ECO:0000256" key="5">
    <source>
        <dbReference type="SAM" id="MobiDB-lite"/>
    </source>
</evidence>
<evidence type="ECO:0000259" key="6">
    <source>
        <dbReference type="PROSITE" id="PS50968"/>
    </source>
</evidence>
<gene>
    <name evidence="7" type="ORF">C665_15968</name>
</gene>
<evidence type="ECO:0000256" key="3">
    <source>
        <dbReference type="ARBA" id="ARBA00022679"/>
    </source>
</evidence>
<dbReference type="CDD" id="cd06849">
    <property type="entry name" value="lipoyl_domain"/>
    <property type="match status" value="1"/>
</dbReference>
<dbReference type="PROSITE" id="PS50968">
    <property type="entry name" value="BIOTINYL_LIPOYL"/>
    <property type="match status" value="1"/>
</dbReference>
<dbReference type="Proteomes" id="UP000013042">
    <property type="component" value="Unassembled WGS sequence"/>
</dbReference>
<evidence type="ECO:0000313" key="8">
    <source>
        <dbReference type="Proteomes" id="UP000013042"/>
    </source>
</evidence>
<feature type="non-terminal residue" evidence="7">
    <location>
        <position position="136"/>
    </location>
</feature>
<proteinExistence type="predicted"/>
<feature type="region of interest" description="Disordered" evidence="5">
    <location>
        <begin position="105"/>
        <end position="136"/>
    </location>
</feature>
<dbReference type="InterPro" id="IPR000089">
    <property type="entry name" value="Biotin_lipoyl"/>
</dbReference>
<dbReference type="GO" id="GO:0005737">
    <property type="term" value="C:cytoplasm"/>
    <property type="evidence" value="ECO:0007669"/>
    <property type="project" value="TreeGrafter"/>
</dbReference>
<dbReference type="Pfam" id="PF00364">
    <property type="entry name" value="Biotin_lipoyl"/>
    <property type="match status" value="1"/>
</dbReference>
<sequence length="136" mass="14184">MFEFKLPSLGADMDEGKLLEWLVRPGDRVVKGQVVAIVDTSKAAVDVEIWQDGTVHELLVEPGTRMAVGTVMATLLEPGEAPAAKRTRTKTVKAAAAAAVPVVEAPAAKPAPDVSPAPAGRLRVSPAARKRAEALG</sequence>
<dbReference type="InterPro" id="IPR050743">
    <property type="entry name" value="2-oxoacid_DH_E2_comp"/>
</dbReference>
<dbReference type="GO" id="GO:0016407">
    <property type="term" value="F:acetyltransferase activity"/>
    <property type="evidence" value="ECO:0007669"/>
    <property type="project" value="TreeGrafter"/>
</dbReference>
<dbReference type="PANTHER" id="PTHR43178">
    <property type="entry name" value="DIHYDROLIPOAMIDE ACETYLTRANSFERASE COMPONENT OF PYRUVATE DEHYDROGENASE COMPLEX"/>
    <property type="match status" value="1"/>
</dbReference>
<organism evidence="7 8">
    <name type="scientific">Thauera aminoaromatica S2</name>
    <dbReference type="NCBI Taxonomy" id="1234381"/>
    <lineage>
        <taxon>Bacteria</taxon>
        <taxon>Pseudomonadati</taxon>
        <taxon>Pseudomonadota</taxon>
        <taxon>Betaproteobacteria</taxon>
        <taxon>Rhodocyclales</taxon>
        <taxon>Zoogloeaceae</taxon>
        <taxon>Thauera</taxon>
    </lineage>
</organism>
<comment type="cofactor">
    <cofactor evidence="1">
        <name>(R)-lipoate</name>
        <dbReference type="ChEBI" id="CHEBI:83088"/>
    </cofactor>
</comment>
<dbReference type="AlphaFoldDB" id="N6XW61"/>
<evidence type="ECO:0000313" key="7">
    <source>
        <dbReference type="EMBL" id="ENO83525.1"/>
    </source>
</evidence>
<keyword evidence="4" id="KW-0012">Acyltransferase</keyword>
<dbReference type="GO" id="GO:0031405">
    <property type="term" value="F:lipoic acid binding"/>
    <property type="evidence" value="ECO:0007669"/>
    <property type="project" value="TreeGrafter"/>
</dbReference>
<dbReference type="SUPFAM" id="SSF51230">
    <property type="entry name" value="Single hybrid motif"/>
    <property type="match status" value="1"/>
</dbReference>
<feature type="domain" description="Lipoyl-binding" evidence="6">
    <location>
        <begin position="1"/>
        <end position="76"/>
    </location>
</feature>
<evidence type="ECO:0000256" key="2">
    <source>
        <dbReference type="ARBA" id="ARBA00011484"/>
    </source>
</evidence>
<accession>N6XW61</accession>